<dbReference type="SUPFAM" id="SSF53335">
    <property type="entry name" value="S-adenosyl-L-methionine-dependent methyltransferases"/>
    <property type="match status" value="1"/>
</dbReference>
<dbReference type="GO" id="GO:0032259">
    <property type="term" value="P:methylation"/>
    <property type="evidence" value="ECO:0007669"/>
    <property type="project" value="UniProtKB-KW"/>
</dbReference>
<dbReference type="EC" id="2.1.1.-" evidence="5"/>
<comment type="similarity">
    <text evidence="5">Belongs to the class I-like SAM-binding methyltransferase superfamily. EFM4 family.</text>
</comment>
<dbReference type="InterPro" id="IPR025714">
    <property type="entry name" value="Methyltranfer_dom"/>
</dbReference>
<dbReference type="Gene3D" id="3.40.50.150">
    <property type="entry name" value="Vaccinia Virus protein VP39"/>
    <property type="match status" value="1"/>
</dbReference>
<keyword evidence="2 5" id="KW-0489">Methyltransferase</keyword>
<proteinExistence type="evidence at transcript level"/>
<comment type="subcellular location">
    <subcellularLocation>
        <location evidence="5">Cytoplasm</location>
    </subcellularLocation>
</comment>
<keyword evidence="4 5" id="KW-0949">S-adenosyl-L-methionine</keyword>
<dbReference type="PANTHER" id="PTHR12843:SF5">
    <property type="entry name" value="EEF1A LYSINE METHYLTRANSFERASE 2"/>
    <property type="match status" value="1"/>
</dbReference>
<feature type="domain" description="Methyltransferase" evidence="6">
    <location>
        <begin position="62"/>
        <end position="190"/>
    </location>
</feature>
<name>A0A0K8R7P6_IXORI</name>
<evidence type="ECO:0000259" key="6">
    <source>
        <dbReference type="Pfam" id="PF13847"/>
    </source>
</evidence>
<keyword evidence="3 5" id="KW-0808">Transferase</keyword>
<dbReference type="AlphaFoldDB" id="A0A0K8R7P6"/>
<comment type="function">
    <text evidence="5">S-adenosyl-L-methionine-dependent protein-lysine N-methyltransferase that methylates elongation factor 1-alpha.</text>
</comment>
<organism evidence="7">
    <name type="scientific">Ixodes ricinus</name>
    <name type="common">Common tick</name>
    <name type="synonym">Acarus ricinus</name>
    <dbReference type="NCBI Taxonomy" id="34613"/>
    <lineage>
        <taxon>Eukaryota</taxon>
        <taxon>Metazoa</taxon>
        <taxon>Ecdysozoa</taxon>
        <taxon>Arthropoda</taxon>
        <taxon>Chelicerata</taxon>
        <taxon>Arachnida</taxon>
        <taxon>Acari</taxon>
        <taxon>Parasitiformes</taxon>
        <taxon>Ixodida</taxon>
        <taxon>Ixodoidea</taxon>
        <taxon>Ixodidae</taxon>
        <taxon>Ixodinae</taxon>
        <taxon>Ixodes</taxon>
    </lineage>
</organism>
<dbReference type="InterPro" id="IPR029063">
    <property type="entry name" value="SAM-dependent_MTases_sf"/>
</dbReference>
<evidence type="ECO:0000256" key="5">
    <source>
        <dbReference type="HAMAP-Rule" id="MF_03188"/>
    </source>
</evidence>
<dbReference type="CDD" id="cd02440">
    <property type="entry name" value="AdoMet_MTases"/>
    <property type="match status" value="1"/>
</dbReference>
<keyword evidence="1 5" id="KW-0963">Cytoplasm</keyword>
<dbReference type="Pfam" id="PF13847">
    <property type="entry name" value="Methyltransf_31"/>
    <property type="match status" value="1"/>
</dbReference>
<evidence type="ECO:0000256" key="4">
    <source>
        <dbReference type="ARBA" id="ARBA00022691"/>
    </source>
</evidence>
<dbReference type="InterPro" id="IPR026635">
    <property type="entry name" value="Efm4/METTL10"/>
</dbReference>
<dbReference type="EMBL" id="GADI01006712">
    <property type="protein sequence ID" value="JAA67096.1"/>
    <property type="molecule type" value="mRNA"/>
</dbReference>
<dbReference type="HAMAP" id="MF_03188">
    <property type="entry name" value="Methyltr_EFM4"/>
    <property type="match status" value="1"/>
</dbReference>
<sequence>MAAPSEQSMELNPSELGTKAYWEQAYIQELDNFADHGDVGEVWFGVGNELRVVKWLLAHVTKSSSILDLGCGNGHLLVQLAKQGYTAVTGVDYVAKAVDLAKELAAKEEVAISFEVADILEDAIPSGHCLSKTYDVVLDKGTYDAISLSPDEPAAKRQRYLELVARLLPVGGRLVIVSCNWTRDELLSHFAPALSLCDSIPNPVRLCLAGAKGPPSTSRSSFARNLLTVADPTNKK</sequence>
<evidence type="ECO:0000256" key="3">
    <source>
        <dbReference type="ARBA" id="ARBA00022679"/>
    </source>
</evidence>
<dbReference type="GO" id="GO:0005737">
    <property type="term" value="C:cytoplasm"/>
    <property type="evidence" value="ECO:0007669"/>
    <property type="project" value="UniProtKB-SubCell"/>
</dbReference>
<reference evidence="7" key="1">
    <citation type="submission" date="2012-12" db="EMBL/GenBank/DDBJ databases">
        <title>Identification and characterization of a phenylalanine ammonia-lyase gene family in Isatis indigotica Fort.</title>
        <authorList>
            <person name="Liu Q."/>
            <person name="Chen J."/>
            <person name="Zhou X."/>
            <person name="Di P."/>
            <person name="Xiao Y."/>
            <person name="Xuan H."/>
            <person name="Zhang L."/>
            <person name="Chen W."/>
        </authorList>
    </citation>
    <scope>NUCLEOTIDE SEQUENCE</scope>
    <source>
        <tissue evidence="7">Salivary gland</tissue>
    </source>
</reference>
<dbReference type="PANTHER" id="PTHR12843">
    <property type="entry name" value="PROTEIN-LYSINE N-METHYLTRANSFERASE METTL10"/>
    <property type="match status" value="1"/>
</dbReference>
<dbReference type="GO" id="GO:0016279">
    <property type="term" value="F:protein-lysine N-methyltransferase activity"/>
    <property type="evidence" value="ECO:0007669"/>
    <property type="project" value="UniProtKB-UniRule"/>
</dbReference>
<evidence type="ECO:0000256" key="2">
    <source>
        <dbReference type="ARBA" id="ARBA00022603"/>
    </source>
</evidence>
<accession>A0A0K8R7P6</accession>
<evidence type="ECO:0000313" key="7">
    <source>
        <dbReference type="EMBL" id="JAA67096.1"/>
    </source>
</evidence>
<protein>
    <recommendedName>
        <fullName evidence="5">Protein-lysine N-methyltransferase</fullName>
        <ecNumber evidence="5">2.1.1.-</ecNumber>
    </recommendedName>
</protein>
<evidence type="ECO:0000256" key="1">
    <source>
        <dbReference type="ARBA" id="ARBA00022490"/>
    </source>
</evidence>